<evidence type="ECO:0000313" key="3">
    <source>
        <dbReference type="Proteomes" id="UP000800094"/>
    </source>
</evidence>
<dbReference type="OrthoDB" id="5385910at2759"/>
<organism evidence="2 3">
    <name type="scientific">Trematosphaeria pertusa</name>
    <dbReference type="NCBI Taxonomy" id="390896"/>
    <lineage>
        <taxon>Eukaryota</taxon>
        <taxon>Fungi</taxon>
        <taxon>Dikarya</taxon>
        <taxon>Ascomycota</taxon>
        <taxon>Pezizomycotina</taxon>
        <taxon>Dothideomycetes</taxon>
        <taxon>Pleosporomycetidae</taxon>
        <taxon>Pleosporales</taxon>
        <taxon>Massarineae</taxon>
        <taxon>Trematosphaeriaceae</taxon>
        <taxon>Trematosphaeria</taxon>
    </lineage>
</organism>
<dbReference type="EMBL" id="ML987205">
    <property type="protein sequence ID" value="KAF2243283.1"/>
    <property type="molecule type" value="Genomic_DNA"/>
</dbReference>
<dbReference type="GeneID" id="54589247"/>
<keyword evidence="3" id="KW-1185">Reference proteome</keyword>
<feature type="compositionally biased region" description="Pro residues" evidence="1">
    <location>
        <begin position="56"/>
        <end position="68"/>
    </location>
</feature>
<dbReference type="AlphaFoldDB" id="A0A6A6I070"/>
<dbReference type="Proteomes" id="UP000800094">
    <property type="component" value="Unassembled WGS sequence"/>
</dbReference>
<feature type="compositionally biased region" description="Pro residues" evidence="1">
    <location>
        <begin position="105"/>
        <end position="116"/>
    </location>
</feature>
<accession>A0A6A6I070</accession>
<feature type="compositionally biased region" description="Gly residues" evidence="1">
    <location>
        <begin position="185"/>
        <end position="204"/>
    </location>
</feature>
<protein>
    <submittedName>
        <fullName evidence="2">Uncharacterized protein</fullName>
    </submittedName>
</protein>
<name>A0A6A6I070_9PLEO</name>
<evidence type="ECO:0000256" key="1">
    <source>
        <dbReference type="SAM" id="MobiDB-lite"/>
    </source>
</evidence>
<reference evidence="2" key="1">
    <citation type="journal article" date="2020" name="Stud. Mycol.">
        <title>101 Dothideomycetes genomes: a test case for predicting lifestyles and emergence of pathogens.</title>
        <authorList>
            <person name="Haridas S."/>
            <person name="Albert R."/>
            <person name="Binder M."/>
            <person name="Bloem J."/>
            <person name="Labutti K."/>
            <person name="Salamov A."/>
            <person name="Andreopoulos B."/>
            <person name="Baker S."/>
            <person name="Barry K."/>
            <person name="Bills G."/>
            <person name="Bluhm B."/>
            <person name="Cannon C."/>
            <person name="Castanera R."/>
            <person name="Culley D."/>
            <person name="Daum C."/>
            <person name="Ezra D."/>
            <person name="Gonzalez J."/>
            <person name="Henrissat B."/>
            <person name="Kuo A."/>
            <person name="Liang C."/>
            <person name="Lipzen A."/>
            <person name="Lutzoni F."/>
            <person name="Magnuson J."/>
            <person name="Mondo S."/>
            <person name="Nolan M."/>
            <person name="Ohm R."/>
            <person name="Pangilinan J."/>
            <person name="Park H.-J."/>
            <person name="Ramirez L."/>
            <person name="Alfaro M."/>
            <person name="Sun H."/>
            <person name="Tritt A."/>
            <person name="Yoshinaga Y."/>
            <person name="Zwiers L.-H."/>
            <person name="Turgeon B."/>
            <person name="Goodwin S."/>
            <person name="Spatafora J."/>
            <person name="Crous P."/>
            <person name="Grigoriev I."/>
        </authorList>
    </citation>
    <scope>NUCLEOTIDE SEQUENCE</scope>
    <source>
        <strain evidence="2">CBS 122368</strain>
    </source>
</reference>
<evidence type="ECO:0000313" key="2">
    <source>
        <dbReference type="EMBL" id="KAF2243283.1"/>
    </source>
</evidence>
<feature type="compositionally biased region" description="Polar residues" evidence="1">
    <location>
        <begin position="121"/>
        <end position="140"/>
    </location>
</feature>
<dbReference type="RefSeq" id="XP_033678287.1">
    <property type="nucleotide sequence ID" value="XM_033835917.1"/>
</dbReference>
<feature type="region of interest" description="Disordered" evidence="1">
    <location>
        <begin position="1"/>
        <end position="205"/>
    </location>
</feature>
<gene>
    <name evidence="2" type="ORF">BU26DRAFT_609353</name>
</gene>
<sequence>MPPIPIHRNDPIAPVAAKPDGITPQTQTDDAAANPPPTRTNPAYAPATTTASSSSPPAPQPGARPPAPTGSSHAPSDSTPAPPQPGAAPGSYTATHHITETRLDGPPPQFHIPPPKDAQLSGRSTIPSTEPSRPGPTTLNMGPAQPAASPYQCEHRGGAVQELPRSSLEGPPGYQQAPDNTPYQAGGGMGGQQDGSGTDGGVGGAAWNMLAKAGEALKKGEEAAWKAVRNK</sequence>
<feature type="compositionally biased region" description="Low complexity" evidence="1">
    <location>
        <begin position="40"/>
        <end position="55"/>
    </location>
</feature>
<proteinExistence type="predicted"/>